<accession>A0ABW0AWC8</accession>
<organism evidence="2 3">
    <name type="scientific">Streptomyces mutomycini</name>
    <dbReference type="NCBI Taxonomy" id="284036"/>
    <lineage>
        <taxon>Bacteria</taxon>
        <taxon>Bacillati</taxon>
        <taxon>Actinomycetota</taxon>
        <taxon>Actinomycetes</taxon>
        <taxon>Kitasatosporales</taxon>
        <taxon>Streptomycetaceae</taxon>
        <taxon>Streptomyces</taxon>
    </lineage>
</organism>
<gene>
    <name evidence="2" type="ORF">ACFPRK_01180</name>
</gene>
<sequence>MNDVRELLERAAEGAGRPAVSTGAVYARAARIRLRRRAAGAVAVLAVVAAGGAALPGLTGPAATEQTSVAAVPVSDSGRQGKAESLTALLPRGVGDVTRVSLLTLTKNATPEQAEKTYAGPLDGEYLIRKDGGTGYLLLRYMKGSAVAERSGGTGLDDVCAARSGEPAFTDCAREELPDGSILTTWSDSMAYAGQDGTPEWGPERVGRLELGDGSLLVVRASSGYLGDRSQGPLLTGPPLDQEQLRTLIQRPELLPHG</sequence>
<evidence type="ECO:0000313" key="2">
    <source>
        <dbReference type="EMBL" id="MFC5169216.1"/>
    </source>
</evidence>
<proteinExistence type="predicted"/>
<protein>
    <submittedName>
        <fullName evidence="2">Uncharacterized protein</fullName>
    </submittedName>
</protein>
<name>A0ABW0AWC8_9ACTN</name>
<evidence type="ECO:0000256" key="1">
    <source>
        <dbReference type="SAM" id="Phobius"/>
    </source>
</evidence>
<dbReference type="Proteomes" id="UP001596208">
    <property type="component" value="Unassembled WGS sequence"/>
</dbReference>
<evidence type="ECO:0000313" key="3">
    <source>
        <dbReference type="Proteomes" id="UP001596208"/>
    </source>
</evidence>
<keyword evidence="1" id="KW-1133">Transmembrane helix</keyword>
<keyword evidence="1" id="KW-0812">Transmembrane</keyword>
<comment type="caution">
    <text evidence="2">The sequence shown here is derived from an EMBL/GenBank/DDBJ whole genome shotgun (WGS) entry which is preliminary data.</text>
</comment>
<feature type="transmembrane region" description="Helical" evidence="1">
    <location>
        <begin position="38"/>
        <end position="58"/>
    </location>
</feature>
<keyword evidence="1" id="KW-0472">Membrane</keyword>
<dbReference type="EMBL" id="JBHSKI010000001">
    <property type="protein sequence ID" value="MFC5169216.1"/>
    <property type="molecule type" value="Genomic_DNA"/>
</dbReference>
<keyword evidence="3" id="KW-1185">Reference proteome</keyword>
<reference evidence="3" key="1">
    <citation type="journal article" date="2019" name="Int. J. Syst. Evol. Microbiol.">
        <title>The Global Catalogue of Microorganisms (GCM) 10K type strain sequencing project: providing services to taxonomists for standard genome sequencing and annotation.</title>
        <authorList>
            <consortium name="The Broad Institute Genomics Platform"/>
            <consortium name="The Broad Institute Genome Sequencing Center for Infectious Disease"/>
            <person name="Wu L."/>
            <person name="Ma J."/>
        </authorList>
    </citation>
    <scope>NUCLEOTIDE SEQUENCE [LARGE SCALE GENOMIC DNA]</scope>
    <source>
        <strain evidence="3">CGMCC 4.1721</strain>
    </source>
</reference>
<dbReference type="RefSeq" id="WP_065846742.1">
    <property type="nucleotide sequence ID" value="NZ_JBHSKI010000001.1"/>
</dbReference>